<accession>A0A498R571</accession>
<proteinExistence type="predicted"/>
<dbReference type="EMBL" id="UPPP01000055">
    <property type="protein sequence ID" value="VBB05343.1"/>
    <property type="molecule type" value="Genomic_DNA"/>
</dbReference>
<gene>
    <name evidence="2" type="ORF">LUCI_0550</name>
</gene>
<keyword evidence="1" id="KW-0812">Transmembrane</keyword>
<feature type="transmembrane region" description="Helical" evidence="1">
    <location>
        <begin position="27"/>
        <end position="53"/>
    </location>
</feature>
<evidence type="ECO:0000256" key="1">
    <source>
        <dbReference type="SAM" id="Phobius"/>
    </source>
</evidence>
<dbReference type="OrthoDB" id="1684475at2"/>
<keyword evidence="1" id="KW-1133">Transmembrane helix</keyword>
<keyword evidence="3" id="KW-1185">Reference proteome</keyword>
<organism evidence="2 3">
    <name type="scientific">Lucifera butyrica</name>
    <dbReference type="NCBI Taxonomy" id="1351585"/>
    <lineage>
        <taxon>Bacteria</taxon>
        <taxon>Bacillati</taxon>
        <taxon>Bacillota</taxon>
        <taxon>Negativicutes</taxon>
        <taxon>Veillonellales</taxon>
        <taxon>Veillonellaceae</taxon>
        <taxon>Lucifera</taxon>
    </lineage>
</organism>
<sequence>MANTYCHEKYNEPVEASDQITLSAKALIIGGYVLFVALLGALLWYGASIGIYVDPASLT</sequence>
<keyword evidence="1" id="KW-0472">Membrane</keyword>
<evidence type="ECO:0000313" key="3">
    <source>
        <dbReference type="Proteomes" id="UP000277811"/>
    </source>
</evidence>
<dbReference type="AlphaFoldDB" id="A0A498R571"/>
<dbReference type="Proteomes" id="UP000277811">
    <property type="component" value="Unassembled WGS sequence"/>
</dbReference>
<protein>
    <submittedName>
        <fullName evidence="2">Uncharacterized protein</fullName>
    </submittedName>
</protein>
<reference evidence="2 3" key="1">
    <citation type="submission" date="2018-06" db="EMBL/GenBank/DDBJ databases">
        <authorList>
            <person name="Strepis N."/>
        </authorList>
    </citation>
    <scope>NUCLEOTIDE SEQUENCE [LARGE SCALE GENOMIC DNA]</scope>
    <source>
        <strain evidence="2">LUCI</strain>
    </source>
</reference>
<name>A0A498R571_9FIRM</name>
<dbReference type="RefSeq" id="WP_122626338.1">
    <property type="nucleotide sequence ID" value="NZ_UPPP01000055.1"/>
</dbReference>
<evidence type="ECO:0000313" key="2">
    <source>
        <dbReference type="EMBL" id="VBB05343.1"/>
    </source>
</evidence>